<dbReference type="InterPro" id="IPR000515">
    <property type="entry name" value="MetI-like"/>
</dbReference>
<dbReference type="PANTHER" id="PTHR43357:SF3">
    <property type="entry name" value="FE(3+)-TRANSPORT SYSTEM PERMEASE PROTEIN FBPB 2"/>
    <property type="match status" value="1"/>
</dbReference>
<dbReference type="GO" id="GO:0055085">
    <property type="term" value="P:transmembrane transport"/>
    <property type="evidence" value="ECO:0007669"/>
    <property type="project" value="InterPro"/>
</dbReference>
<feature type="transmembrane region" description="Helical" evidence="8">
    <location>
        <begin position="12"/>
        <end position="38"/>
    </location>
</feature>
<reference evidence="10" key="1">
    <citation type="submission" date="2020-09" db="EMBL/GenBank/DDBJ databases">
        <title>Genome seq and assembly of Devosia sp.</title>
        <authorList>
            <person name="Chhetri G."/>
        </authorList>
    </citation>
    <scope>NUCLEOTIDE SEQUENCE</scope>
    <source>
        <strain evidence="10">PTR5</strain>
    </source>
</reference>
<feature type="transmembrane region" description="Helical" evidence="8">
    <location>
        <begin position="97"/>
        <end position="121"/>
    </location>
</feature>
<dbReference type="EMBL" id="JACYFU010000004">
    <property type="protein sequence ID" value="MBD8066851.1"/>
    <property type="molecule type" value="Genomic_DNA"/>
</dbReference>
<dbReference type="GO" id="GO:0005886">
    <property type="term" value="C:plasma membrane"/>
    <property type="evidence" value="ECO:0007669"/>
    <property type="project" value="UniProtKB-SubCell"/>
</dbReference>
<evidence type="ECO:0000313" key="11">
    <source>
        <dbReference type="Proteomes" id="UP000654108"/>
    </source>
</evidence>
<feature type="transmembrane region" description="Helical" evidence="8">
    <location>
        <begin position="58"/>
        <end position="85"/>
    </location>
</feature>
<keyword evidence="3" id="KW-1003">Cell membrane</keyword>
<organism evidence="10 11">
    <name type="scientific">Devosia oryzisoli</name>
    <dbReference type="NCBI Taxonomy" id="2774138"/>
    <lineage>
        <taxon>Bacteria</taxon>
        <taxon>Pseudomonadati</taxon>
        <taxon>Pseudomonadota</taxon>
        <taxon>Alphaproteobacteria</taxon>
        <taxon>Hyphomicrobiales</taxon>
        <taxon>Devosiaceae</taxon>
        <taxon>Devosia</taxon>
    </lineage>
</organism>
<keyword evidence="2 8" id="KW-0813">Transport</keyword>
<gene>
    <name evidence="10" type="ORF">IC608_15355</name>
</gene>
<comment type="similarity">
    <text evidence="8">Belongs to the binding-protein-dependent transport system permease family.</text>
</comment>
<evidence type="ECO:0000256" key="4">
    <source>
        <dbReference type="ARBA" id="ARBA00022519"/>
    </source>
</evidence>
<comment type="subcellular location">
    <subcellularLocation>
        <location evidence="1">Cell inner membrane</location>
        <topology evidence="1">Multi-pass membrane protein</topology>
    </subcellularLocation>
    <subcellularLocation>
        <location evidence="8">Cell membrane</location>
        <topology evidence="8">Multi-pass membrane protein</topology>
    </subcellularLocation>
</comment>
<evidence type="ECO:0000256" key="1">
    <source>
        <dbReference type="ARBA" id="ARBA00004429"/>
    </source>
</evidence>
<feature type="transmembrane region" description="Helical" evidence="8">
    <location>
        <begin position="465"/>
        <end position="487"/>
    </location>
</feature>
<dbReference type="InterPro" id="IPR035906">
    <property type="entry name" value="MetI-like_sf"/>
</dbReference>
<evidence type="ECO:0000256" key="2">
    <source>
        <dbReference type="ARBA" id="ARBA00022448"/>
    </source>
</evidence>
<name>A0A927FVR5_9HYPH</name>
<feature type="transmembrane region" description="Helical" evidence="8">
    <location>
        <begin position="385"/>
        <end position="405"/>
    </location>
</feature>
<feature type="transmembrane region" description="Helical" evidence="8">
    <location>
        <begin position="294"/>
        <end position="319"/>
    </location>
</feature>
<evidence type="ECO:0000313" key="10">
    <source>
        <dbReference type="EMBL" id="MBD8066851.1"/>
    </source>
</evidence>
<feature type="transmembrane region" description="Helical" evidence="8">
    <location>
        <begin position="351"/>
        <end position="373"/>
    </location>
</feature>
<evidence type="ECO:0000256" key="6">
    <source>
        <dbReference type="ARBA" id="ARBA00022989"/>
    </source>
</evidence>
<accession>A0A927FVR5</accession>
<keyword evidence="6 8" id="KW-1133">Transmembrane helix</keyword>
<keyword evidence="7 8" id="KW-0472">Membrane</keyword>
<feature type="transmembrane region" description="Helical" evidence="8">
    <location>
        <begin position="245"/>
        <end position="265"/>
    </location>
</feature>
<evidence type="ECO:0000256" key="3">
    <source>
        <dbReference type="ARBA" id="ARBA00022475"/>
    </source>
</evidence>
<feature type="transmembrane region" description="Helical" evidence="8">
    <location>
        <begin position="411"/>
        <end position="429"/>
    </location>
</feature>
<sequence>MTAMPRFNFWTVVMILTWVLLFVLLFIPVGSVLVSSFYDQSGNLTFGNYLKFLSEPRFHQAFVNTLVVGFGGLAGALLLGSIMAFCVSRFVIRGGKFVSLLAILALVSPPFIGAYSWIVLFGAGGVVRGFLRDLGISMPPIYGVGGILIVFSLKFYPYVYLMVSGALSNVNRSLEEAAEGLGLTPWQRTFKISFPMVFPALTAGGLLALIHAIADFGTPRLLGRGYNVLATEAFTLYSAEIGSNLSMATTISVVLILVSMVFVLLQRYMSRRNVYHGNMINKPVRMQLSGWRNVLAHVAVYFIGLCGAMPVIISVIYSFRKTSGPVFQDGFALQSYERILFNLGDVVRNSLTFSVAAVVLIVMVGTVVGVLVARRTNFNTALLDGAFMVPYVMPGIVIGIAFIAAFNTGPIVLTGTALIIILSIFIRRLPYTVRTTASSLRQISPSMEEAAVSLGYSPFQAFLRITVPLIVPGIIAGGMLSFVTAINELSSSLVLYVGSTMTMPVRIYLLILDGDFGTAAALSTILLLISGCAVYIAFRFMGRNEQALL</sequence>
<dbReference type="CDD" id="cd06261">
    <property type="entry name" value="TM_PBP2"/>
    <property type="match status" value="2"/>
</dbReference>
<keyword evidence="11" id="KW-1185">Reference proteome</keyword>
<keyword evidence="4" id="KW-0997">Cell inner membrane</keyword>
<feature type="transmembrane region" description="Helical" evidence="8">
    <location>
        <begin position="141"/>
        <end position="163"/>
    </location>
</feature>
<proteinExistence type="inferred from homology"/>
<evidence type="ECO:0000259" key="9">
    <source>
        <dbReference type="PROSITE" id="PS50928"/>
    </source>
</evidence>
<dbReference type="Pfam" id="PF00528">
    <property type="entry name" value="BPD_transp_1"/>
    <property type="match status" value="2"/>
</dbReference>
<dbReference type="AlphaFoldDB" id="A0A927FVR5"/>
<evidence type="ECO:0000256" key="8">
    <source>
        <dbReference type="RuleBase" id="RU363032"/>
    </source>
</evidence>
<keyword evidence="5 8" id="KW-0812">Transmembrane</keyword>
<evidence type="ECO:0000256" key="7">
    <source>
        <dbReference type="ARBA" id="ARBA00023136"/>
    </source>
</evidence>
<feature type="transmembrane region" description="Helical" evidence="8">
    <location>
        <begin position="196"/>
        <end position="214"/>
    </location>
</feature>
<protein>
    <submittedName>
        <fullName evidence="10">Iron ABC transporter permease</fullName>
    </submittedName>
</protein>
<dbReference type="SUPFAM" id="SSF161098">
    <property type="entry name" value="MetI-like"/>
    <property type="match status" value="2"/>
</dbReference>
<dbReference type="Proteomes" id="UP000654108">
    <property type="component" value="Unassembled WGS sequence"/>
</dbReference>
<dbReference type="Gene3D" id="1.10.3720.10">
    <property type="entry name" value="MetI-like"/>
    <property type="match status" value="2"/>
</dbReference>
<feature type="transmembrane region" description="Helical" evidence="8">
    <location>
        <begin position="519"/>
        <end position="538"/>
    </location>
</feature>
<evidence type="ECO:0000256" key="5">
    <source>
        <dbReference type="ARBA" id="ARBA00022692"/>
    </source>
</evidence>
<feature type="domain" description="ABC transmembrane type-1" evidence="9">
    <location>
        <begin position="62"/>
        <end position="266"/>
    </location>
</feature>
<dbReference type="PROSITE" id="PS50928">
    <property type="entry name" value="ABC_TM1"/>
    <property type="match status" value="2"/>
</dbReference>
<comment type="caution">
    <text evidence="10">The sequence shown here is derived from an EMBL/GenBank/DDBJ whole genome shotgun (WGS) entry which is preliminary data.</text>
</comment>
<feature type="domain" description="ABC transmembrane type-1" evidence="9">
    <location>
        <begin position="347"/>
        <end position="537"/>
    </location>
</feature>
<dbReference type="PANTHER" id="PTHR43357">
    <property type="entry name" value="INNER MEMBRANE ABC TRANSPORTER PERMEASE PROTEIN YDCV"/>
    <property type="match status" value="1"/>
</dbReference>